<keyword evidence="2" id="KW-0732">Signal</keyword>
<dbReference type="Proteomes" id="UP001261125">
    <property type="component" value="Unassembled WGS sequence"/>
</dbReference>
<proteinExistence type="predicted"/>
<organism evidence="3 4">
    <name type="scientific">Microbacterium phycohabitans</name>
    <dbReference type="NCBI Taxonomy" id="3075993"/>
    <lineage>
        <taxon>Bacteria</taxon>
        <taxon>Bacillati</taxon>
        <taxon>Actinomycetota</taxon>
        <taxon>Actinomycetes</taxon>
        <taxon>Micrococcales</taxon>
        <taxon>Microbacteriaceae</taxon>
        <taxon>Microbacterium</taxon>
    </lineage>
</organism>
<sequence>MEVSRRGLLLGGLGVVALGAGSAAAASMITSGAPQQPPASPSNSASGASPSPSANTPADLDLHVWDTVRRPLSKNDDATLTLLDGALPAGLSLAGSALAGRLTTPGPYAFTIEVRHGDDRRRRRFAGTVGDIKRDLSISLSLDDKTPLSVTARELDRIARLGAHATLVVLCYIPDATSTTFNRVSDDRIRKVFALAEDRGVRITLLKPHIATEEDGDGFYRANYAPASVEGFFTRWTEQMVHFAGLCADNGVEYLSLACEQPGQTDAAQYAKWVDLAKTVRAAEPGVKLTAAFTTLELYLLHTYWLPQGTPHMAQLLDVFGINSWIRLTDKVYTPSAPNITVDELVDGWRGAGGRTDDHLGKLEDVCAQLRIPFLITEVGVQPRVDGLAQQEGSTPPTGAPNHDVQALLYRSVLAAPLRSSWCTGASIWHMRAPFAFGDVYHDTLFAGEKVLRDAIAKTPSLAAPAT</sequence>
<accession>A0ABU3SNG9</accession>
<gene>
    <name evidence="3" type="ORF">RWH44_11650</name>
</gene>
<keyword evidence="4" id="KW-1185">Reference proteome</keyword>
<reference evidence="3 4" key="1">
    <citation type="submission" date="2023-09" db="EMBL/GenBank/DDBJ databases">
        <title>Microbacterium fusihabitans sp. nov., Microbacterium phycihabitans sp. nov., and Microbacterium cervinum sp. nov., isolated from dried seaweeds of beach.</title>
        <authorList>
            <person name="Lee S.D."/>
        </authorList>
    </citation>
    <scope>NUCLEOTIDE SEQUENCE [LARGE SCALE GENOMIC DNA]</scope>
    <source>
        <strain evidence="3 4">KSW2-29</strain>
    </source>
</reference>
<evidence type="ECO:0000256" key="1">
    <source>
        <dbReference type="SAM" id="MobiDB-lite"/>
    </source>
</evidence>
<dbReference type="EMBL" id="JAWDIT010000004">
    <property type="protein sequence ID" value="MDU0346353.1"/>
    <property type="molecule type" value="Genomic_DNA"/>
</dbReference>
<feature type="compositionally biased region" description="Low complexity" evidence="1">
    <location>
        <begin position="41"/>
        <end position="58"/>
    </location>
</feature>
<dbReference type="Gene3D" id="3.20.20.80">
    <property type="entry name" value="Glycosidases"/>
    <property type="match status" value="1"/>
</dbReference>
<evidence type="ECO:0008006" key="5">
    <source>
        <dbReference type="Google" id="ProtNLM"/>
    </source>
</evidence>
<protein>
    <recommendedName>
        <fullName evidence="5">GH26 domain-containing protein</fullName>
    </recommendedName>
</protein>
<dbReference type="InterPro" id="IPR006311">
    <property type="entry name" value="TAT_signal"/>
</dbReference>
<evidence type="ECO:0000313" key="4">
    <source>
        <dbReference type="Proteomes" id="UP001261125"/>
    </source>
</evidence>
<name>A0ABU3SNG9_9MICO</name>
<comment type="caution">
    <text evidence="3">The sequence shown here is derived from an EMBL/GenBank/DDBJ whole genome shotgun (WGS) entry which is preliminary data.</text>
</comment>
<dbReference type="InterPro" id="IPR017853">
    <property type="entry name" value="GH"/>
</dbReference>
<dbReference type="PROSITE" id="PS51318">
    <property type="entry name" value="TAT"/>
    <property type="match status" value="1"/>
</dbReference>
<feature type="region of interest" description="Disordered" evidence="1">
    <location>
        <begin position="29"/>
        <end position="59"/>
    </location>
</feature>
<evidence type="ECO:0000313" key="3">
    <source>
        <dbReference type="EMBL" id="MDU0346353.1"/>
    </source>
</evidence>
<feature type="chain" id="PRO_5045607715" description="GH26 domain-containing protein" evidence="2">
    <location>
        <begin position="26"/>
        <end position="467"/>
    </location>
</feature>
<evidence type="ECO:0000256" key="2">
    <source>
        <dbReference type="SAM" id="SignalP"/>
    </source>
</evidence>
<feature type="signal peptide" evidence="2">
    <location>
        <begin position="1"/>
        <end position="25"/>
    </location>
</feature>
<dbReference type="RefSeq" id="WP_316004697.1">
    <property type="nucleotide sequence ID" value="NZ_JAWDIT010000004.1"/>
</dbReference>
<dbReference type="SUPFAM" id="SSF51445">
    <property type="entry name" value="(Trans)glycosidases"/>
    <property type="match status" value="1"/>
</dbReference>